<dbReference type="Gene3D" id="2.60.40.10">
    <property type="entry name" value="Immunoglobulins"/>
    <property type="match status" value="1"/>
</dbReference>
<dbReference type="SMART" id="SM00666">
    <property type="entry name" value="PB1"/>
    <property type="match status" value="1"/>
</dbReference>
<keyword evidence="6 11" id="KW-0863">Zinc-finger</keyword>
<dbReference type="Gene3D" id="3.30.60.90">
    <property type="match status" value="1"/>
</dbReference>
<sequence>MESSIVIKVKYQDTLRRFNTRIVNGELDLNMDGLREKIVYLFKFAPDTQLNFTYNDEDNDVVALVDDEDLRDVLRQALNPLRITVTSSTAKSLNSAAHSSGSSTPSLPPLQGKLQNLNSNVSEILNSLPEPLREPLTKLSSDLAKKASTYGASNLVEITDSLSKLGLHYLNQLSELPSTIESKKSVEVSKDSDGSKNLVATTEVTSGASVGKPTCKTKKVLPKSKSLFKTAGVIFEGVSQPFGMKGSRSASGSGNTFTSQPVHPIVPNAYEASKDKQEVKGTSDTAGVKYFGALPVANDGSSGGMDYSRPWWLPSDVSQATSVEGWRNKKSASGLQYSSVPPTSPFPLTAMSSINDTAIPHGAPNEIPGRSYNYSHGFHRGIRCDGCGVYPITGPRFKSKVRDDYDLCSICFGEMGNDGDFTRIDHPVVYSHPLSYKGPYGHHGRVHSWTLPPKFKAHDADLTPLELDSRFILDVNILDGTIMPPSTSFTKIWRMRNNGTTVWPQGTRLVWIGGVRMATSPSIELKIAAAGVHADQELDLAVDFIAPVLHGRHISYWRMALPTGQKFGQRVWVLIEVDASLKKPIHTGGPGFNLNLPPASESVTAPEVDDPIPVPMMNQILPKPNMSNAVVRPVYVPIPEHMMNQSLPETNMSNASVETVDVPIPEPAVDQNRSVPNISNAPVETIEPLVNGHVSKEQEAKFPIDDSLLVGANKYRTWHSEQSSSVLYPIIDLSEEIEPTVSAPSGMAILASDEVDAGAQTEEEKLLKELAEMGFKHTALNKEILKINKYDMEQTIEDLCGGSEWDPILEELEEMGFYDRAMNKRLLRKNDGSIKRVVMDLIAGETE</sequence>
<feature type="domain" description="ZZ-type" evidence="13">
    <location>
        <begin position="379"/>
        <end position="429"/>
    </location>
</feature>
<dbReference type="InterPro" id="IPR000270">
    <property type="entry name" value="PB1_dom"/>
</dbReference>
<dbReference type="PROSITE" id="PS50030">
    <property type="entry name" value="UBA"/>
    <property type="match status" value="1"/>
</dbReference>
<dbReference type="GO" id="GO:0006914">
    <property type="term" value="P:autophagy"/>
    <property type="evidence" value="ECO:0007669"/>
    <property type="project" value="UniProtKB-KW"/>
</dbReference>
<dbReference type="InterPro" id="IPR053793">
    <property type="entry name" value="PB1-like"/>
</dbReference>
<dbReference type="Pfam" id="PF24932">
    <property type="entry name" value="UBA_NBR1_C"/>
    <property type="match status" value="2"/>
</dbReference>
<dbReference type="SMART" id="SM00291">
    <property type="entry name" value="ZnF_ZZ"/>
    <property type="match status" value="1"/>
</dbReference>
<dbReference type="Pfam" id="PF00569">
    <property type="entry name" value="ZZ"/>
    <property type="match status" value="1"/>
</dbReference>
<dbReference type="SUPFAM" id="SSF46934">
    <property type="entry name" value="UBA-like"/>
    <property type="match status" value="1"/>
</dbReference>
<dbReference type="SUPFAM" id="SSF54277">
    <property type="entry name" value="CAD &amp; PB1 domains"/>
    <property type="match status" value="1"/>
</dbReference>
<dbReference type="GO" id="GO:0008270">
    <property type="term" value="F:zinc ion binding"/>
    <property type="evidence" value="ECO:0007669"/>
    <property type="project" value="UniProtKB-KW"/>
</dbReference>
<gene>
    <name evidence="15" type="ORF">LIER_10456</name>
</gene>
<evidence type="ECO:0000256" key="11">
    <source>
        <dbReference type="PROSITE-ProRule" id="PRU00228"/>
    </source>
</evidence>
<dbReference type="Pfam" id="PF16158">
    <property type="entry name" value="N_BRCA1_IG"/>
    <property type="match status" value="1"/>
</dbReference>
<dbReference type="PROSITE" id="PS51745">
    <property type="entry name" value="PB1"/>
    <property type="match status" value="1"/>
</dbReference>
<dbReference type="GO" id="GO:0031410">
    <property type="term" value="C:cytoplasmic vesicle"/>
    <property type="evidence" value="ECO:0007669"/>
    <property type="project" value="UniProtKB-KW"/>
</dbReference>
<evidence type="ECO:0000256" key="3">
    <source>
        <dbReference type="ARBA" id="ARBA00022448"/>
    </source>
</evidence>
<keyword evidence="7" id="KW-0862">Zinc</keyword>
<dbReference type="Gene3D" id="3.10.20.90">
    <property type="entry name" value="Phosphatidylinositol 3-kinase Catalytic Subunit, Chain A, domain 1"/>
    <property type="match status" value="1"/>
</dbReference>
<dbReference type="PROSITE" id="PS50135">
    <property type="entry name" value="ZF_ZZ_2"/>
    <property type="match status" value="1"/>
</dbReference>
<dbReference type="GO" id="GO:0015031">
    <property type="term" value="P:protein transport"/>
    <property type="evidence" value="ECO:0007669"/>
    <property type="project" value="UniProtKB-KW"/>
</dbReference>
<dbReference type="FunFam" id="1.10.8.10:FF:000085">
    <property type="entry name" value="protein NBR1 homolog"/>
    <property type="match status" value="1"/>
</dbReference>
<protein>
    <recommendedName>
        <fullName evidence="17">Protein NBR1 homolog</fullName>
    </recommendedName>
</protein>
<evidence type="ECO:0000256" key="10">
    <source>
        <dbReference type="ARBA" id="ARBA00023329"/>
    </source>
</evidence>
<keyword evidence="3" id="KW-0813">Transport</keyword>
<evidence type="ECO:0000256" key="9">
    <source>
        <dbReference type="ARBA" id="ARBA00023006"/>
    </source>
</evidence>
<evidence type="ECO:0000256" key="6">
    <source>
        <dbReference type="ARBA" id="ARBA00022771"/>
    </source>
</evidence>
<keyword evidence="8" id="KW-0653">Protein transport</keyword>
<comment type="subcellular location">
    <subcellularLocation>
        <location evidence="2">Cytoplasmic vesicle</location>
        <location evidence="2">Autophagosome</location>
    </subcellularLocation>
    <subcellularLocation>
        <location evidence="1">Vacuole</location>
    </subcellularLocation>
</comment>
<dbReference type="Proteomes" id="UP001454036">
    <property type="component" value="Unassembled WGS sequence"/>
</dbReference>
<dbReference type="InterPro" id="IPR000433">
    <property type="entry name" value="Znf_ZZ"/>
</dbReference>
<name>A0AAV3PJB1_LITER</name>
<dbReference type="SUPFAM" id="SSF57850">
    <property type="entry name" value="RING/U-box"/>
    <property type="match status" value="1"/>
</dbReference>
<evidence type="ECO:0008006" key="17">
    <source>
        <dbReference type="Google" id="ProtNLM"/>
    </source>
</evidence>
<comment type="caution">
    <text evidence="15">The sequence shown here is derived from an EMBL/GenBank/DDBJ whole genome shotgun (WGS) entry which is preliminary data.</text>
</comment>
<keyword evidence="16" id="KW-1185">Reference proteome</keyword>
<evidence type="ECO:0000313" key="15">
    <source>
        <dbReference type="EMBL" id="GAA0151819.1"/>
    </source>
</evidence>
<dbReference type="Pfam" id="PF00564">
    <property type="entry name" value="PB1"/>
    <property type="match status" value="1"/>
</dbReference>
<proteinExistence type="predicted"/>
<dbReference type="PANTHER" id="PTHR20930:SF0">
    <property type="entry name" value="PROTEIN ILRUN"/>
    <property type="match status" value="1"/>
</dbReference>
<dbReference type="InterPro" id="IPR043145">
    <property type="entry name" value="Znf_ZZ_sf"/>
</dbReference>
<organism evidence="15 16">
    <name type="scientific">Lithospermum erythrorhizon</name>
    <name type="common">Purple gromwell</name>
    <name type="synonym">Lithospermum officinale var. erythrorhizon</name>
    <dbReference type="NCBI Taxonomy" id="34254"/>
    <lineage>
        <taxon>Eukaryota</taxon>
        <taxon>Viridiplantae</taxon>
        <taxon>Streptophyta</taxon>
        <taxon>Embryophyta</taxon>
        <taxon>Tracheophyta</taxon>
        <taxon>Spermatophyta</taxon>
        <taxon>Magnoliopsida</taxon>
        <taxon>eudicotyledons</taxon>
        <taxon>Gunneridae</taxon>
        <taxon>Pentapetalae</taxon>
        <taxon>asterids</taxon>
        <taxon>lamiids</taxon>
        <taxon>Boraginales</taxon>
        <taxon>Boraginaceae</taxon>
        <taxon>Boraginoideae</taxon>
        <taxon>Lithospermeae</taxon>
        <taxon>Lithospermum</taxon>
    </lineage>
</organism>
<evidence type="ECO:0000313" key="16">
    <source>
        <dbReference type="Proteomes" id="UP001454036"/>
    </source>
</evidence>
<keyword evidence="4" id="KW-0926">Vacuole</keyword>
<dbReference type="AlphaFoldDB" id="A0AAV3PJB1"/>
<evidence type="ECO:0000259" key="14">
    <source>
        <dbReference type="PROSITE" id="PS51745"/>
    </source>
</evidence>
<dbReference type="InterPro" id="IPR013783">
    <property type="entry name" value="Ig-like_fold"/>
</dbReference>
<dbReference type="CDD" id="cd14947">
    <property type="entry name" value="NBR1_like"/>
    <property type="match status" value="1"/>
</dbReference>
<evidence type="ECO:0000256" key="7">
    <source>
        <dbReference type="ARBA" id="ARBA00022833"/>
    </source>
</evidence>
<evidence type="ECO:0000256" key="8">
    <source>
        <dbReference type="ARBA" id="ARBA00022927"/>
    </source>
</evidence>
<evidence type="ECO:0000259" key="12">
    <source>
        <dbReference type="PROSITE" id="PS50030"/>
    </source>
</evidence>
<evidence type="ECO:0000256" key="2">
    <source>
        <dbReference type="ARBA" id="ARBA00004419"/>
    </source>
</evidence>
<dbReference type="EMBL" id="BAABME010001857">
    <property type="protein sequence ID" value="GAA0151819.1"/>
    <property type="molecule type" value="Genomic_DNA"/>
</dbReference>
<dbReference type="InterPro" id="IPR056893">
    <property type="entry name" value="UBA_Nbr1_C"/>
</dbReference>
<dbReference type="CDD" id="cd14319">
    <property type="entry name" value="UBA_NBR1"/>
    <property type="match status" value="2"/>
</dbReference>
<evidence type="ECO:0000256" key="5">
    <source>
        <dbReference type="ARBA" id="ARBA00022723"/>
    </source>
</evidence>
<evidence type="ECO:0000259" key="13">
    <source>
        <dbReference type="PROSITE" id="PS50135"/>
    </source>
</evidence>
<dbReference type="InterPro" id="IPR032350">
    <property type="entry name" value="Nbr1_FW"/>
</dbReference>
<keyword evidence="9" id="KW-0072">Autophagy</keyword>
<reference evidence="15 16" key="1">
    <citation type="submission" date="2024-01" db="EMBL/GenBank/DDBJ databases">
        <title>The complete chloroplast genome sequence of Lithospermum erythrorhizon: insights into the phylogenetic relationship among Boraginaceae species and the maternal lineages of purple gromwells.</title>
        <authorList>
            <person name="Okada T."/>
            <person name="Watanabe K."/>
        </authorList>
    </citation>
    <scope>NUCLEOTIDE SEQUENCE [LARGE SCALE GENOMIC DNA]</scope>
</reference>
<dbReference type="InterPro" id="IPR009060">
    <property type="entry name" value="UBA-like_sf"/>
</dbReference>
<dbReference type="PANTHER" id="PTHR20930">
    <property type="entry name" value="OVARIAN CARCINOMA ANTIGEN CA125-RELATED"/>
    <property type="match status" value="1"/>
</dbReference>
<keyword evidence="10" id="KW-0968">Cytoplasmic vesicle</keyword>
<dbReference type="InterPro" id="IPR015940">
    <property type="entry name" value="UBA"/>
</dbReference>
<keyword evidence="5" id="KW-0479">Metal-binding</keyword>
<feature type="domain" description="UBA" evidence="12">
    <location>
        <begin position="760"/>
        <end position="802"/>
    </location>
</feature>
<dbReference type="Gene3D" id="1.10.8.10">
    <property type="entry name" value="DNA helicase RuvA subunit, C-terminal domain"/>
    <property type="match status" value="2"/>
</dbReference>
<evidence type="ECO:0000256" key="4">
    <source>
        <dbReference type="ARBA" id="ARBA00022554"/>
    </source>
</evidence>
<accession>A0AAV3PJB1</accession>
<dbReference type="GO" id="GO:0005776">
    <property type="term" value="C:autophagosome"/>
    <property type="evidence" value="ECO:0007669"/>
    <property type="project" value="UniProtKB-SubCell"/>
</dbReference>
<evidence type="ECO:0000256" key="1">
    <source>
        <dbReference type="ARBA" id="ARBA00004116"/>
    </source>
</evidence>
<feature type="domain" description="PB1" evidence="14">
    <location>
        <begin position="4"/>
        <end position="88"/>
    </location>
</feature>